<dbReference type="GO" id="GO:0009236">
    <property type="term" value="P:cobalamin biosynthetic process"/>
    <property type="evidence" value="ECO:0007669"/>
    <property type="project" value="UniProtKB-UniRule"/>
</dbReference>
<dbReference type="GO" id="GO:0008817">
    <property type="term" value="F:corrinoid adenosyltransferase activity"/>
    <property type="evidence" value="ECO:0007669"/>
    <property type="project" value="UniProtKB-UniRule"/>
</dbReference>
<dbReference type="InterPro" id="IPR029499">
    <property type="entry name" value="PduO-typ"/>
</dbReference>
<accession>A0A075NYM2</accession>
<dbReference type="KEGG" id="aal:EP13_08210"/>
<evidence type="ECO:0000313" key="7">
    <source>
        <dbReference type="Proteomes" id="UP000056090"/>
    </source>
</evidence>
<reference evidence="6 7" key="1">
    <citation type="submission" date="2014-06" db="EMBL/GenBank/DDBJ databases">
        <title>Genomes of Alteromonas australica, a world apart.</title>
        <authorList>
            <person name="Gonzaga A."/>
            <person name="Lopez-Perez M."/>
            <person name="Rodriguez-Valera F."/>
        </authorList>
    </citation>
    <scope>NUCLEOTIDE SEQUENCE [LARGE SCALE GENOMIC DNA]</scope>
    <source>
        <strain evidence="6 7">H 17</strain>
    </source>
</reference>
<evidence type="ECO:0000259" key="5">
    <source>
        <dbReference type="Pfam" id="PF01923"/>
    </source>
</evidence>
<evidence type="ECO:0000256" key="1">
    <source>
        <dbReference type="ARBA" id="ARBA00022679"/>
    </source>
</evidence>
<evidence type="ECO:0000313" key="6">
    <source>
        <dbReference type="EMBL" id="AIF98666.1"/>
    </source>
</evidence>
<dbReference type="Proteomes" id="UP000056090">
    <property type="component" value="Chromosome"/>
</dbReference>
<keyword evidence="3 4" id="KW-0067">ATP-binding</keyword>
<sequence length="171" mass="18769">MKIYTRTGDKGSTQVYADKALRVEKDDTVVQSYGDIDELNSQLGLLAAVAAPEHRESIYTIQRNLFQAGFAISASSTLTQDDVATLETDIDALSKKMPPQTDFVLPGGSKAGAQCHVCRAVCRRAERAVISLSKHYNVPPVVPAYLNRLSDYLFTLARYMNVQAGVEEIKV</sequence>
<name>A0A075NYM2_9ALTE</name>
<dbReference type="AlphaFoldDB" id="A0A075NYM2"/>
<keyword evidence="7" id="KW-1185">Reference proteome</keyword>
<comment type="catalytic activity">
    <reaction evidence="4">
        <text>2 cob(II)yrinate a,c diamide + reduced [electron-transfer flavoprotein] + 2 ATP = 2 adenosylcob(III)yrinate a,c-diamide + 2 triphosphate + oxidized [electron-transfer flavoprotein] + 3 H(+)</text>
        <dbReference type="Rhea" id="RHEA:11528"/>
        <dbReference type="Rhea" id="RHEA-COMP:10685"/>
        <dbReference type="Rhea" id="RHEA-COMP:10686"/>
        <dbReference type="ChEBI" id="CHEBI:15378"/>
        <dbReference type="ChEBI" id="CHEBI:18036"/>
        <dbReference type="ChEBI" id="CHEBI:30616"/>
        <dbReference type="ChEBI" id="CHEBI:57692"/>
        <dbReference type="ChEBI" id="CHEBI:58307"/>
        <dbReference type="ChEBI" id="CHEBI:58503"/>
        <dbReference type="ChEBI" id="CHEBI:58537"/>
        <dbReference type="EC" id="2.5.1.17"/>
    </reaction>
</comment>
<dbReference type="PANTHER" id="PTHR12213:SF0">
    <property type="entry name" value="CORRINOID ADENOSYLTRANSFERASE MMAB"/>
    <property type="match status" value="1"/>
</dbReference>
<dbReference type="eggNOG" id="COG2096">
    <property type="taxonomic scope" value="Bacteria"/>
</dbReference>
<dbReference type="NCBIfam" id="TIGR00636">
    <property type="entry name" value="PduO_Nterm"/>
    <property type="match status" value="1"/>
</dbReference>
<comment type="catalytic activity">
    <reaction evidence="4">
        <text>2 cob(II)alamin + reduced [electron-transfer flavoprotein] + 2 ATP = 2 adenosylcob(III)alamin + 2 triphosphate + oxidized [electron-transfer flavoprotein] + 3 H(+)</text>
        <dbReference type="Rhea" id="RHEA:28671"/>
        <dbReference type="Rhea" id="RHEA-COMP:10685"/>
        <dbReference type="Rhea" id="RHEA-COMP:10686"/>
        <dbReference type="ChEBI" id="CHEBI:15378"/>
        <dbReference type="ChEBI" id="CHEBI:16304"/>
        <dbReference type="ChEBI" id="CHEBI:18036"/>
        <dbReference type="ChEBI" id="CHEBI:18408"/>
        <dbReference type="ChEBI" id="CHEBI:30616"/>
        <dbReference type="ChEBI" id="CHEBI:57692"/>
        <dbReference type="ChEBI" id="CHEBI:58307"/>
        <dbReference type="EC" id="2.5.1.17"/>
    </reaction>
</comment>
<dbReference type="GO" id="GO:0005524">
    <property type="term" value="F:ATP binding"/>
    <property type="evidence" value="ECO:0007669"/>
    <property type="project" value="UniProtKB-UniRule"/>
</dbReference>
<dbReference type="UniPathway" id="UPA00148">
    <property type="reaction ID" value="UER00233"/>
</dbReference>
<keyword evidence="2 4" id="KW-0547">Nucleotide-binding</keyword>
<dbReference type="GeneID" id="78254896"/>
<dbReference type="InterPro" id="IPR016030">
    <property type="entry name" value="CblAdoTrfase-like"/>
</dbReference>
<dbReference type="InterPro" id="IPR036451">
    <property type="entry name" value="CblAdoTrfase-like_sf"/>
</dbReference>
<dbReference type="SUPFAM" id="SSF89028">
    <property type="entry name" value="Cobalamin adenosyltransferase-like"/>
    <property type="match status" value="1"/>
</dbReference>
<evidence type="ECO:0000256" key="3">
    <source>
        <dbReference type="ARBA" id="ARBA00022840"/>
    </source>
</evidence>
<dbReference type="PANTHER" id="PTHR12213">
    <property type="entry name" value="CORRINOID ADENOSYLTRANSFERASE"/>
    <property type="match status" value="1"/>
</dbReference>
<organism evidence="6 7">
    <name type="scientific">Alteromonas australica</name>
    <dbReference type="NCBI Taxonomy" id="589873"/>
    <lineage>
        <taxon>Bacteria</taxon>
        <taxon>Pseudomonadati</taxon>
        <taxon>Pseudomonadota</taxon>
        <taxon>Gammaproteobacteria</taxon>
        <taxon>Alteromonadales</taxon>
        <taxon>Alteromonadaceae</taxon>
        <taxon>Alteromonas/Salinimonas group</taxon>
        <taxon>Alteromonas</taxon>
    </lineage>
</organism>
<gene>
    <name evidence="6" type="ORF">EP13_08210</name>
</gene>
<protein>
    <recommendedName>
        <fullName evidence="4">Corrinoid adenosyltransferase</fullName>
        <ecNumber evidence="4">2.5.1.17</ecNumber>
    </recommendedName>
    <alternativeName>
        <fullName evidence="4">Cob(II)alamin adenosyltransferase</fullName>
    </alternativeName>
    <alternativeName>
        <fullName evidence="4">Cob(II)yrinic acid a,c-diamide adenosyltransferase</fullName>
    </alternativeName>
    <alternativeName>
        <fullName evidence="4">Cobinamide/cobalamin adenosyltransferase</fullName>
    </alternativeName>
</protein>
<feature type="domain" description="Cobalamin adenosyltransferase-like" evidence="5">
    <location>
        <begin position="3"/>
        <end position="160"/>
    </location>
</feature>
<dbReference type="EC" id="2.5.1.17" evidence="4"/>
<evidence type="ECO:0000256" key="4">
    <source>
        <dbReference type="RuleBase" id="RU366026"/>
    </source>
</evidence>
<dbReference type="Pfam" id="PF01923">
    <property type="entry name" value="Cob_adeno_trans"/>
    <property type="match status" value="1"/>
</dbReference>
<comment type="similarity">
    <text evidence="4">Belongs to the Cob(I)alamin adenosyltransferase family.</text>
</comment>
<evidence type="ECO:0000256" key="2">
    <source>
        <dbReference type="ARBA" id="ARBA00022741"/>
    </source>
</evidence>
<dbReference type="EMBL" id="CP008849">
    <property type="protein sequence ID" value="AIF98666.1"/>
    <property type="molecule type" value="Genomic_DNA"/>
</dbReference>
<proteinExistence type="inferred from homology"/>
<keyword evidence="4" id="KW-0169">Cobalamin biosynthesis</keyword>
<comment type="pathway">
    <text evidence="4">Cofactor biosynthesis; adenosylcobalamin biosynthesis; adenosylcobalamin from cob(II)yrinate a,c-diamide: step 2/7.</text>
</comment>
<dbReference type="Gene3D" id="1.20.1200.10">
    <property type="entry name" value="Cobalamin adenosyltransferase-like"/>
    <property type="match status" value="1"/>
</dbReference>
<dbReference type="RefSeq" id="WP_044056836.1">
    <property type="nucleotide sequence ID" value="NZ_CBCSKJ010000001.1"/>
</dbReference>
<keyword evidence="1 4" id="KW-0808">Transferase</keyword>